<dbReference type="InterPro" id="IPR009057">
    <property type="entry name" value="Homeodomain-like_sf"/>
</dbReference>
<organism evidence="5 6">
    <name type="scientific">Flavobacterium hankyongi</name>
    <dbReference type="NCBI Taxonomy" id="1176532"/>
    <lineage>
        <taxon>Bacteria</taxon>
        <taxon>Pseudomonadati</taxon>
        <taxon>Bacteroidota</taxon>
        <taxon>Flavobacteriia</taxon>
        <taxon>Flavobacteriales</taxon>
        <taxon>Flavobacteriaceae</taxon>
        <taxon>Flavobacterium</taxon>
    </lineage>
</organism>
<dbReference type="Gene3D" id="1.10.10.60">
    <property type="entry name" value="Homeodomain-like"/>
    <property type="match status" value="1"/>
</dbReference>
<gene>
    <name evidence="5" type="ORF">GCM10023230_21550</name>
</gene>
<dbReference type="PRINTS" id="PR00032">
    <property type="entry name" value="HTHARAC"/>
</dbReference>
<dbReference type="RefSeq" id="WP_264544531.1">
    <property type="nucleotide sequence ID" value="NZ_BAABIP010000018.1"/>
</dbReference>
<dbReference type="InterPro" id="IPR020449">
    <property type="entry name" value="Tscrpt_reg_AraC-type_HTH"/>
</dbReference>
<evidence type="ECO:0000259" key="4">
    <source>
        <dbReference type="PROSITE" id="PS01124"/>
    </source>
</evidence>
<keyword evidence="2" id="KW-0238">DNA-binding</keyword>
<dbReference type="InterPro" id="IPR018060">
    <property type="entry name" value="HTH_AraC"/>
</dbReference>
<evidence type="ECO:0000313" key="6">
    <source>
        <dbReference type="Proteomes" id="UP001500141"/>
    </source>
</evidence>
<protein>
    <submittedName>
        <fullName evidence="5">AraC family transcriptional regulator</fullName>
    </submittedName>
</protein>
<keyword evidence="1" id="KW-0805">Transcription regulation</keyword>
<accession>A0ABP9A229</accession>
<reference evidence="6" key="1">
    <citation type="journal article" date="2019" name="Int. J. Syst. Evol. Microbiol.">
        <title>The Global Catalogue of Microorganisms (GCM) 10K type strain sequencing project: providing services to taxonomists for standard genome sequencing and annotation.</title>
        <authorList>
            <consortium name="The Broad Institute Genomics Platform"/>
            <consortium name="The Broad Institute Genome Sequencing Center for Infectious Disease"/>
            <person name="Wu L."/>
            <person name="Ma J."/>
        </authorList>
    </citation>
    <scope>NUCLEOTIDE SEQUENCE [LARGE SCALE GENOMIC DNA]</scope>
    <source>
        <strain evidence="6">JCM 18198</strain>
    </source>
</reference>
<dbReference type="SUPFAM" id="SSF46689">
    <property type="entry name" value="Homeodomain-like"/>
    <property type="match status" value="1"/>
</dbReference>
<dbReference type="PROSITE" id="PS01124">
    <property type="entry name" value="HTH_ARAC_FAMILY_2"/>
    <property type="match status" value="1"/>
</dbReference>
<feature type="domain" description="HTH araC/xylS-type" evidence="4">
    <location>
        <begin position="187"/>
        <end position="285"/>
    </location>
</feature>
<keyword evidence="6" id="KW-1185">Reference proteome</keyword>
<evidence type="ECO:0000256" key="2">
    <source>
        <dbReference type="ARBA" id="ARBA00023125"/>
    </source>
</evidence>
<proteinExistence type="predicted"/>
<dbReference type="Pfam" id="PF12833">
    <property type="entry name" value="HTH_18"/>
    <property type="match status" value="1"/>
</dbReference>
<evidence type="ECO:0000313" key="5">
    <source>
        <dbReference type="EMBL" id="GAA4771035.1"/>
    </source>
</evidence>
<dbReference type="PANTHER" id="PTHR43280:SF32">
    <property type="entry name" value="TRANSCRIPTIONAL REGULATORY PROTEIN"/>
    <property type="match status" value="1"/>
</dbReference>
<sequence length="288" mass="34247">MQSSLISICNMEDFSKSNYDIFYDSLKRFNIKFPFVEESHKHDFYSILFVDTCNGEIEIDNHKIYFNCPKVVIIQPNCISKINLHPDTSGKIISFTETFFSLRYNNNSLNDFSFFENGSKPYMSLDFHQKQHLQTFFELFEYEYNAILKDKTKALRSYLNILLVQLERIYNPQISNKTHNSKNEKIKEFEKLVEQYFRAHKMPSFYAEKLHVTPNYLNKICKNEVSKTAGDIVRKRITIEAQRLLHYTNLSINEIAHDLGFENVSYFITFFKKQTFVTPEQFRKDTSH</sequence>
<keyword evidence="3" id="KW-0804">Transcription</keyword>
<dbReference type="PANTHER" id="PTHR43280">
    <property type="entry name" value="ARAC-FAMILY TRANSCRIPTIONAL REGULATOR"/>
    <property type="match status" value="1"/>
</dbReference>
<evidence type="ECO:0000256" key="3">
    <source>
        <dbReference type="ARBA" id="ARBA00023163"/>
    </source>
</evidence>
<dbReference type="Proteomes" id="UP001500141">
    <property type="component" value="Unassembled WGS sequence"/>
</dbReference>
<comment type="caution">
    <text evidence="5">The sequence shown here is derived from an EMBL/GenBank/DDBJ whole genome shotgun (WGS) entry which is preliminary data.</text>
</comment>
<dbReference type="EMBL" id="BAABIP010000018">
    <property type="protein sequence ID" value="GAA4771035.1"/>
    <property type="molecule type" value="Genomic_DNA"/>
</dbReference>
<evidence type="ECO:0000256" key="1">
    <source>
        <dbReference type="ARBA" id="ARBA00023015"/>
    </source>
</evidence>
<dbReference type="SMART" id="SM00342">
    <property type="entry name" value="HTH_ARAC"/>
    <property type="match status" value="1"/>
</dbReference>
<name>A0ABP9A229_9FLAO</name>